<dbReference type="GO" id="GO:0005125">
    <property type="term" value="F:cytokine activity"/>
    <property type="evidence" value="ECO:0007669"/>
    <property type="project" value="UniProtKB-KW"/>
</dbReference>
<dbReference type="GO" id="GO:0005134">
    <property type="term" value="F:interleukin-2 receptor binding"/>
    <property type="evidence" value="ECO:0007669"/>
    <property type="project" value="Ensembl"/>
</dbReference>
<evidence type="ECO:0000256" key="9">
    <source>
        <dbReference type="SAM" id="SignalP"/>
    </source>
</evidence>
<evidence type="ECO:0000256" key="1">
    <source>
        <dbReference type="ARBA" id="ARBA00004613"/>
    </source>
</evidence>
<dbReference type="GO" id="GO:0045954">
    <property type="term" value="P:positive regulation of natural killer cell mediated cytotoxicity"/>
    <property type="evidence" value="ECO:0007669"/>
    <property type="project" value="Ensembl"/>
</dbReference>
<evidence type="ECO:0000256" key="7">
    <source>
        <dbReference type="ARBA" id="ARBA00045924"/>
    </source>
</evidence>
<keyword evidence="4" id="KW-0964">Secreted</keyword>
<sequence>MERMIIFCLFFFCSSTLLSAAAPTKLRYKELVKTVIELKKIVKVKDVELLNTPEDFESKCLSSAFNCFQNASLHLEPANSQSSRNFEVMITRLRRPIIIDTITDMNCSPCESYAKEAPRQFLDSFLSLLQEVINIHFSL</sequence>
<dbReference type="GO" id="GO:0048469">
    <property type="term" value="P:cell maturation"/>
    <property type="evidence" value="ECO:0007669"/>
    <property type="project" value="Ensembl"/>
</dbReference>
<accession>A0A674IPH9</accession>
<gene>
    <name evidence="10" type="primary">IL21</name>
</gene>
<evidence type="ECO:0000256" key="6">
    <source>
        <dbReference type="ARBA" id="ARBA00023157"/>
    </source>
</evidence>
<evidence type="ECO:0000313" key="11">
    <source>
        <dbReference type="Proteomes" id="UP000472274"/>
    </source>
</evidence>
<proteinExistence type="inferred from homology"/>
<dbReference type="AlphaFoldDB" id="A0A674IPH9"/>
<dbReference type="Gene3D" id="1.20.1250.70">
    <property type="entry name" value="Interleukin-15/Interleukin-21"/>
    <property type="match status" value="1"/>
</dbReference>
<dbReference type="InParanoid" id="A0A674IPH9"/>
<dbReference type="GO" id="GO:0005615">
    <property type="term" value="C:extracellular space"/>
    <property type="evidence" value="ECO:0007669"/>
    <property type="project" value="UniProtKB-KW"/>
</dbReference>
<feature type="chain" id="PRO_5025424588" description="Interleukin" evidence="9">
    <location>
        <begin position="21"/>
        <end position="139"/>
    </location>
</feature>
<evidence type="ECO:0000256" key="8">
    <source>
        <dbReference type="RuleBase" id="RU003453"/>
    </source>
</evidence>
<comment type="subcellular location">
    <subcellularLocation>
        <location evidence="1">Secreted</location>
    </subcellularLocation>
</comment>
<protein>
    <recommendedName>
        <fullName evidence="8">Interleukin</fullName>
    </recommendedName>
</protein>
<reference evidence="10" key="1">
    <citation type="submission" date="2025-08" db="UniProtKB">
        <authorList>
            <consortium name="Ensembl"/>
        </authorList>
    </citation>
    <scope>IDENTIFICATION</scope>
</reference>
<dbReference type="GO" id="GO:0032740">
    <property type="term" value="P:positive regulation of interleukin-17 production"/>
    <property type="evidence" value="ECO:0007669"/>
    <property type="project" value="Ensembl"/>
</dbReference>
<keyword evidence="5 9" id="KW-0732">Signal</keyword>
<dbReference type="Ensembl" id="ENSTMTT00000010386.1">
    <property type="protein sequence ID" value="ENSTMTP00000010048.1"/>
    <property type="gene ID" value="ENSTMTG00000007318.1"/>
</dbReference>
<evidence type="ECO:0000313" key="10">
    <source>
        <dbReference type="Ensembl" id="ENSTMTP00000010048.1"/>
    </source>
</evidence>
<organism evidence="10 11">
    <name type="scientific">Terrapene triunguis</name>
    <name type="common">Three-toed box turtle</name>
    <dbReference type="NCBI Taxonomy" id="2587831"/>
    <lineage>
        <taxon>Eukaryota</taxon>
        <taxon>Metazoa</taxon>
        <taxon>Chordata</taxon>
        <taxon>Craniata</taxon>
        <taxon>Vertebrata</taxon>
        <taxon>Euteleostomi</taxon>
        <taxon>Archelosauria</taxon>
        <taxon>Testudinata</taxon>
        <taxon>Testudines</taxon>
        <taxon>Cryptodira</taxon>
        <taxon>Durocryptodira</taxon>
        <taxon>Testudinoidea</taxon>
        <taxon>Emydidae</taxon>
        <taxon>Terrapene</taxon>
    </lineage>
</organism>
<keyword evidence="11" id="KW-1185">Reference proteome</keyword>
<comment type="similarity">
    <text evidence="2 8">Belongs to the IL-15/IL-21 family.</text>
</comment>
<dbReference type="PANTHER" id="PTHR14356:SF2">
    <property type="entry name" value="INTERLEUKIN-21"/>
    <property type="match status" value="1"/>
</dbReference>
<evidence type="ECO:0000256" key="2">
    <source>
        <dbReference type="ARBA" id="ARBA00006050"/>
    </source>
</evidence>
<keyword evidence="3 8" id="KW-0202">Cytokine</keyword>
<dbReference type="InterPro" id="IPR009079">
    <property type="entry name" value="4_helix_cytokine-like_core"/>
</dbReference>
<dbReference type="GO" id="GO:0006955">
    <property type="term" value="P:immune response"/>
    <property type="evidence" value="ECO:0007669"/>
    <property type="project" value="InterPro"/>
</dbReference>
<dbReference type="InterPro" id="IPR003443">
    <property type="entry name" value="IL-15/IL-21_fam"/>
</dbReference>
<comment type="function">
    <text evidence="7">Cytokine with immunoregulatory activity. May promote the transition between innate and adaptive immunity. Induces the production of IgG(1) and IgG(3) in B-cells. Implicated in the generation and maintenance of T follicular helper (Tfh) cells and the formation of germinal-centers. Together with IL6, control the early generation of Tfh cells and are critical for an effective antibody response to acute viral infection. May play a role in proliferation and maturation of natural killer (NK) cells in synergy with IL15. May regulate proliferation of mature B- and T-cells in response to activating stimuli. In synergy with IL15 and IL18 stimulates interferon gamma production in T-cells and NK cells. During T-cell mediated immune response may inhibit dendritic cells (DC) activation and maturation.</text>
</comment>
<keyword evidence="6" id="KW-1015">Disulfide bond</keyword>
<evidence type="ECO:0000256" key="5">
    <source>
        <dbReference type="ARBA" id="ARBA00022729"/>
    </source>
</evidence>
<dbReference type="Pfam" id="PF02372">
    <property type="entry name" value="IL15"/>
    <property type="match status" value="1"/>
</dbReference>
<dbReference type="Proteomes" id="UP000472274">
    <property type="component" value="Unplaced"/>
</dbReference>
<dbReference type="SUPFAM" id="SSF47266">
    <property type="entry name" value="4-helical cytokines"/>
    <property type="match status" value="1"/>
</dbReference>
<name>A0A674IPH9_9SAUR</name>
<dbReference type="GO" id="GO:0030890">
    <property type="term" value="P:positive regulation of B cell proliferation"/>
    <property type="evidence" value="ECO:0007669"/>
    <property type="project" value="Ensembl"/>
</dbReference>
<dbReference type="GO" id="GO:0042102">
    <property type="term" value="P:positive regulation of T cell proliferation"/>
    <property type="evidence" value="ECO:0007669"/>
    <property type="project" value="Ensembl"/>
</dbReference>
<dbReference type="PANTHER" id="PTHR14356">
    <property type="entry name" value="INTERLEUKIN-15-RELATED"/>
    <property type="match status" value="1"/>
</dbReference>
<feature type="signal peptide" evidence="9">
    <location>
        <begin position="1"/>
        <end position="20"/>
    </location>
</feature>
<dbReference type="GeneTree" id="ENSGT00390000010494"/>
<reference evidence="10" key="2">
    <citation type="submission" date="2025-09" db="UniProtKB">
        <authorList>
            <consortium name="Ensembl"/>
        </authorList>
    </citation>
    <scope>IDENTIFICATION</scope>
</reference>
<evidence type="ECO:0000256" key="4">
    <source>
        <dbReference type="ARBA" id="ARBA00022525"/>
    </source>
</evidence>
<evidence type="ECO:0000256" key="3">
    <source>
        <dbReference type="ARBA" id="ARBA00022514"/>
    </source>
</evidence>